<dbReference type="Gene3D" id="1.10.510.10">
    <property type="entry name" value="Transferase(Phosphotransferase) domain 1"/>
    <property type="match status" value="1"/>
</dbReference>
<sequence>MPTTTRAWYFLMLLVIACIALSVCAHYPAYNRKFGFYLNIIFYVLGSAFLIYVFLLVSDLSKKIDEGEDETVMGTIGNSSEAHSLNDIVDEFDDAQEAANSEALSEIARIALWWQLGSSCAFIGVGTIMVLDAITMVTFLWTTAISIGLIIGLLILFGTSGAPTIVITTVILGVHIWNMRFTEIRERHEFIIAQRKMDDIYQEEEKLKRKSEALEAKLKLTVDQLKIIEAAEDEFVGDNIAELGAWKVDVDAEVVFDRKVAAGSFGIVYLAKMRATSRSVAVKQLLSDQVNPENMERFFSEILLHSKLHHPHLVEMIGASWEPPNLCLILAYCEGGDLKGLLESEWNELQWPSHKLRMVKEISQAVAYLHAQKIMHRDLKTANVLVDNNLKMRVSDFGESRVLKKTDHNLTMVGTNFYIAPEIFRGDNMYDFKADVFSLGMIMLAMTVKNGNLRGFFVDNMGMKVKINANYASVRMSEGWKPDILNHDGRMSGKLDLSTNEKMREALAKFIETLISCDPKERPDLVDIVKSLDNLERWVCVSPPAWAAALDKRIVLGTTVCHPERGIGSIVSFDGFERVHVLYEEGKDLYRRYSEEGWLAKMSIGSAVNNPNASRKAMSPKVGPKRRLSLSMPVGVTMPGINNKVGVEKKSRRESTLHSVHDSNVSVKSLSMLESKQSLGVAGMEYALNENSETGCEAGEDSKSEVEWKEKRSRSHRGDNGLHDTSPVPGDDRALAETEKTRKALATKTSDRGSVKEAEERRDEQLKMKSKKRRRSSLMKLAEDGYDPRAAIANALKNAEVIGKEQGS</sequence>
<evidence type="ECO:0000259" key="4">
    <source>
        <dbReference type="PROSITE" id="PS50011"/>
    </source>
</evidence>
<dbReference type="OrthoDB" id="194084at2759"/>
<dbReference type="EMBL" id="BRXZ01004225">
    <property type="protein sequence ID" value="GMH70892.1"/>
    <property type="molecule type" value="Genomic_DNA"/>
</dbReference>
<keyword evidence="1" id="KW-0175">Coiled coil</keyword>
<feature type="compositionally biased region" description="Basic and acidic residues" evidence="2">
    <location>
        <begin position="700"/>
        <end position="722"/>
    </location>
</feature>
<feature type="transmembrane region" description="Helical" evidence="3">
    <location>
        <begin position="36"/>
        <end position="57"/>
    </location>
</feature>
<dbReference type="InterPro" id="IPR051681">
    <property type="entry name" value="Ser/Thr_Kinases-Pseudokinases"/>
</dbReference>
<gene>
    <name evidence="5" type="ORF">TrRE_jg11086</name>
</gene>
<keyword evidence="3" id="KW-0812">Transmembrane</keyword>
<reference evidence="5" key="1">
    <citation type="submission" date="2022-07" db="EMBL/GenBank/DDBJ databases">
        <title>Genome analysis of Parmales, a sister group of diatoms, reveals the evolutionary specialization of diatoms from phago-mixotrophs to photoautotrophs.</title>
        <authorList>
            <person name="Ban H."/>
            <person name="Sato S."/>
            <person name="Yoshikawa S."/>
            <person name="Kazumasa Y."/>
            <person name="Nakamura Y."/>
            <person name="Ichinomiya M."/>
            <person name="Saitoh K."/>
            <person name="Sato N."/>
            <person name="Blanc-Mathieu R."/>
            <person name="Endo H."/>
            <person name="Kuwata A."/>
            <person name="Ogata H."/>
        </authorList>
    </citation>
    <scope>NUCLEOTIDE SEQUENCE</scope>
</reference>
<dbReference type="InterPro" id="IPR000719">
    <property type="entry name" value="Prot_kinase_dom"/>
</dbReference>
<keyword evidence="3" id="KW-1133">Transmembrane helix</keyword>
<comment type="caution">
    <text evidence="5">The sequence shown here is derived from an EMBL/GenBank/DDBJ whole genome shotgun (WGS) entry which is preliminary data.</text>
</comment>
<dbReference type="InterPro" id="IPR008271">
    <property type="entry name" value="Ser/Thr_kinase_AS"/>
</dbReference>
<evidence type="ECO:0000256" key="1">
    <source>
        <dbReference type="SAM" id="Coils"/>
    </source>
</evidence>
<evidence type="ECO:0000313" key="5">
    <source>
        <dbReference type="EMBL" id="GMH70892.1"/>
    </source>
</evidence>
<dbReference type="Gene3D" id="3.30.200.20">
    <property type="entry name" value="Phosphorylase Kinase, domain 1"/>
    <property type="match status" value="1"/>
</dbReference>
<accession>A0A9W7E9J1</accession>
<feature type="coiled-coil region" evidence="1">
    <location>
        <begin position="197"/>
        <end position="224"/>
    </location>
</feature>
<dbReference type="GO" id="GO:0004674">
    <property type="term" value="F:protein serine/threonine kinase activity"/>
    <property type="evidence" value="ECO:0007669"/>
    <property type="project" value="TreeGrafter"/>
</dbReference>
<keyword evidence="6" id="KW-1185">Reference proteome</keyword>
<dbReference type="AlphaFoldDB" id="A0A9W7E9J1"/>
<dbReference type="PANTHER" id="PTHR44329">
    <property type="entry name" value="SERINE/THREONINE-PROTEIN KINASE TNNI3K-RELATED"/>
    <property type="match status" value="1"/>
</dbReference>
<organism evidence="5 6">
    <name type="scientific">Triparma retinervis</name>
    <dbReference type="NCBI Taxonomy" id="2557542"/>
    <lineage>
        <taxon>Eukaryota</taxon>
        <taxon>Sar</taxon>
        <taxon>Stramenopiles</taxon>
        <taxon>Ochrophyta</taxon>
        <taxon>Bolidophyceae</taxon>
        <taxon>Parmales</taxon>
        <taxon>Triparmaceae</taxon>
        <taxon>Triparma</taxon>
    </lineage>
</organism>
<feature type="region of interest" description="Disordered" evidence="2">
    <location>
        <begin position="692"/>
        <end position="782"/>
    </location>
</feature>
<dbReference type="PROSITE" id="PS00108">
    <property type="entry name" value="PROTEIN_KINASE_ST"/>
    <property type="match status" value="1"/>
</dbReference>
<feature type="compositionally biased region" description="Basic and acidic residues" evidence="2">
    <location>
        <begin position="646"/>
        <end position="661"/>
    </location>
</feature>
<name>A0A9W7E9J1_9STRA</name>
<feature type="compositionally biased region" description="Basic residues" evidence="2">
    <location>
        <begin position="768"/>
        <end position="777"/>
    </location>
</feature>
<dbReference type="SMART" id="SM00220">
    <property type="entry name" value="S_TKc"/>
    <property type="match status" value="1"/>
</dbReference>
<dbReference type="PROSITE" id="PS51257">
    <property type="entry name" value="PROKAR_LIPOPROTEIN"/>
    <property type="match status" value="1"/>
</dbReference>
<feature type="domain" description="Protein kinase" evidence="4">
    <location>
        <begin position="254"/>
        <end position="539"/>
    </location>
</feature>
<evidence type="ECO:0000256" key="2">
    <source>
        <dbReference type="SAM" id="MobiDB-lite"/>
    </source>
</evidence>
<proteinExistence type="predicted"/>
<dbReference type="SUPFAM" id="SSF56112">
    <property type="entry name" value="Protein kinase-like (PK-like)"/>
    <property type="match status" value="1"/>
</dbReference>
<feature type="transmembrane region" description="Helical" evidence="3">
    <location>
        <begin position="7"/>
        <end position="30"/>
    </location>
</feature>
<feature type="transmembrane region" description="Helical" evidence="3">
    <location>
        <begin position="119"/>
        <end position="141"/>
    </location>
</feature>
<feature type="region of interest" description="Disordered" evidence="2">
    <location>
        <begin position="641"/>
        <end position="663"/>
    </location>
</feature>
<evidence type="ECO:0000256" key="3">
    <source>
        <dbReference type="SAM" id="Phobius"/>
    </source>
</evidence>
<dbReference type="GO" id="GO:0005524">
    <property type="term" value="F:ATP binding"/>
    <property type="evidence" value="ECO:0007669"/>
    <property type="project" value="InterPro"/>
</dbReference>
<protein>
    <recommendedName>
        <fullName evidence="4">Protein kinase domain-containing protein</fullName>
    </recommendedName>
</protein>
<feature type="compositionally biased region" description="Basic and acidic residues" evidence="2">
    <location>
        <begin position="730"/>
        <end position="742"/>
    </location>
</feature>
<feature type="compositionally biased region" description="Basic and acidic residues" evidence="2">
    <location>
        <begin position="749"/>
        <end position="767"/>
    </location>
</feature>
<dbReference type="Proteomes" id="UP001165082">
    <property type="component" value="Unassembled WGS sequence"/>
</dbReference>
<keyword evidence="3" id="KW-0472">Membrane</keyword>
<dbReference type="InterPro" id="IPR011009">
    <property type="entry name" value="Kinase-like_dom_sf"/>
</dbReference>
<feature type="transmembrane region" description="Helical" evidence="3">
    <location>
        <begin position="147"/>
        <end position="177"/>
    </location>
</feature>
<evidence type="ECO:0000313" key="6">
    <source>
        <dbReference type="Proteomes" id="UP001165082"/>
    </source>
</evidence>
<dbReference type="PROSITE" id="PS50011">
    <property type="entry name" value="PROTEIN_KINASE_DOM"/>
    <property type="match status" value="1"/>
</dbReference>
<dbReference type="Pfam" id="PF00069">
    <property type="entry name" value="Pkinase"/>
    <property type="match status" value="1"/>
</dbReference>